<dbReference type="InterPro" id="IPR001315">
    <property type="entry name" value="CARD"/>
</dbReference>
<comment type="caution">
    <text evidence="16">The sequence shown here is derived from an EMBL/GenBank/DDBJ whole genome shotgun (WGS) entry which is preliminary data.</text>
</comment>
<dbReference type="InterPro" id="IPR033516">
    <property type="entry name" value="CARD8/ASC/NALP1_CARD"/>
</dbReference>
<dbReference type="CDD" id="cd08330">
    <property type="entry name" value="CARD_ASC_NALP1"/>
    <property type="match status" value="1"/>
</dbReference>
<evidence type="ECO:0000256" key="13">
    <source>
        <dbReference type="ARBA" id="ARBA00038296"/>
    </source>
</evidence>
<keyword evidence="9" id="KW-0677">Repeat</keyword>
<feature type="domain" description="CARD" evidence="14">
    <location>
        <begin position="525"/>
        <end position="616"/>
    </location>
</feature>
<dbReference type="InterPro" id="IPR032675">
    <property type="entry name" value="LRR_dom_sf"/>
</dbReference>
<feature type="domain" description="FIIND" evidence="15">
    <location>
        <begin position="246"/>
        <end position="529"/>
    </location>
</feature>
<keyword evidence="4" id="KW-0963">Cytoplasm</keyword>
<dbReference type="GO" id="GO:0008233">
    <property type="term" value="F:peptidase activity"/>
    <property type="evidence" value="ECO:0007669"/>
    <property type="project" value="UniProtKB-KW"/>
</dbReference>
<dbReference type="GO" id="GO:0045087">
    <property type="term" value="P:innate immune response"/>
    <property type="evidence" value="ECO:0007669"/>
    <property type="project" value="UniProtKB-KW"/>
</dbReference>
<feature type="non-terminal residue" evidence="16">
    <location>
        <position position="616"/>
    </location>
</feature>
<dbReference type="Pfam" id="PF00619">
    <property type="entry name" value="CARD"/>
    <property type="match status" value="1"/>
</dbReference>
<evidence type="ECO:0000256" key="10">
    <source>
        <dbReference type="ARBA" id="ARBA00022859"/>
    </source>
</evidence>
<evidence type="ECO:0000313" key="16">
    <source>
        <dbReference type="EMBL" id="KAJ8349195.1"/>
    </source>
</evidence>
<evidence type="ECO:0000256" key="6">
    <source>
        <dbReference type="ARBA" id="ARBA00022590"/>
    </source>
</evidence>
<dbReference type="GO" id="GO:0016323">
    <property type="term" value="C:basolateral plasma membrane"/>
    <property type="evidence" value="ECO:0007669"/>
    <property type="project" value="UniProtKB-SubCell"/>
</dbReference>
<dbReference type="Pfam" id="PF13516">
    <property type="entry name" value="LRR_6"/>
    <property type="match status" value="3"/>
</dbReference>
<comment type="subcellular location">
    <subcellularLocation>
        <location evidence="2">Basolateral cell membrane</location>
    </subcellularLocation>
    <subcellularLocation>
        <location evidence="3">Cell membrane</location>
        <topology evidence="3">Lipid-anchor</topology>
    </subcellularLocation>
    <subcellularLocation>
        <location evidence="1">Inflammasome</location>
    </subcellularLocation>
</comment>
<evidence type="ECO:0000256" key="5">
    <source>
        <dbReference type="ARBA" id="ARBA00022588"/>
    </source>
</evidence>
<evidence type="ECO:0000259" key="15">
    <source>
        <dbReference type="PROSITE" id="PS51830"/>
    </source>
</evidence>
<evidence type="ECO:0000256" key="4">
    <source>
        <dbReference type="ARBA" id="ARBA00022490"/>
    </source>
</evidence>
<dbReference type="EMBL" id="JAINUG010002425">
    <property type="protein sequence ID" value="KAJ8349195.1"/>
    <property type="molecule type" value="Genomic_DNA"/>
</dbReference>
<dbReference type="SUPFAM" id="SSF47986">
    <property type="entry name" value="DEATH domain"/>
    <property type="match status" value="1"/>
</dbReference>
<dbReference type="GO" id="GO:0042981">
    <property type="term" value="P:regulation of apoptotic process"/>
    <property type="evidence" value="ECO:0007669"/>
    <property type="project" value="InterPro"/>
</dbReference>
<dbReference type="SUPFAM" id="SSF52047">
    <property type="entry name" value="RNI-like"/>
    <property type="match status" value="1"/>
</dbReference>
<evidence type="ECO:0000256" key="3">
    <source>
        <dbReference type="ARBA" id="ARBA00004193"/>
    </source>
</evidence>
<evidence type="ECO:0000259" key="14">
    <source>
        <dbReference type="PROSITE" id="PS50209"/>
    </source>
</evidence>
<comment type="similarity">
    <text evidence="13">Belongs to the NOD1-NOD2 family.</text>
</comment>
<evidence type="ECO:0000256" key="12">
    <source>
        <dbReference type="ARBA" id="ARBA00023233"/>
    </source>
</evidence>
<name>A0AAD7VX36_9TELE</name>
<keyword evidence="5" id="KW-0399">Innate immunity</keyword>
<keyword evidence="8" id="KW-0378">Hydrolase</keyword>
<dbReference type="Gene3D" id="1.10.533.10">
    <property type="entry name" value="Death Domain, Fas"/>
    <property type="match status" value="1"/>
</dbReference>
<dbReference type="GO" id="GO:0012501">
    <property type="term" value="P:programmed cell death"/>
    <property type="evidence" value="ECO:0007669"/>
    <property type="project" value="UniProtKB-KW"/>
</dbReference>
<dbReference type="PROSITE" id="PS51830">
    <property type="entry name" value="FIIND"/>
    <property type="match status" value="1"/>
</dbReference>
<gene>
    <name evidence="16" type="ORF">AAFF_G00182890</name>
</gene>
<accession>A0AAD7VX36</accession>
<evidence type="ECO:0000256" key="1">
    <source>
        <dbReference type="ARBA" id="ARBA00004110"/>
    </source>
</evidence>
<keyword evidence="10" id="KW-0391">Immunity</keyword>
<organism evidence="16 17">
    <name type="scientific">Aldrovandia affinis</name>
    <dbReference type="NCBI Taxonomy" id="143900"/>
    <lineage>
        <taxon>Eukaryota</taxon>
        <taxon>Metazoa</taxon>
        <taxon>Chordata</taxon>
        <taxon>Craniata</taxon>
        <taxon>Vertebrata</taxon>
        <taxon>Euteleostomi</taxon>
        <taxon>Actinopterygii</taxon>
        <taxon>Neopterygii</taxon>
        <taxon>Teleostei</taxon>
        <taxon>Notacanthiformes</taxon>
        <taxon>Halosauridae</taxon>
        <taxon>Aldrovandia</taxon>
    </lineage>
</organism>
<sequence length="616" mass="68655">CGLTEECCGALASALSSNSSHLRELNLGHNLLHDSGVKLLSAGLESPHCKLEKLEMVSCGLTEECCGALASALSSNSSHLRELNLSYNDLQDSGVKLLSAGLESPHCKLEKLEMRYCGLTEECCGALASALSSNSSHLRELDLRDNPLRDSGVKLLSAALESPHCKLEKLGIFTEPLYPGSGSGQGASSVAVMGDTGGRAVTQTEGQGASSVAVMGDTRRRASDSSVTQTEGFERRRCDSCETLTDSTQWDLVKPSTFRENGICSYRFTCRPGHYECSESGLRWVCEAEVTLQYRYGSWEDHKSLQHSLHFTEGGPLLDITLTAGQLKEIHLPHFICLGPNPWLCDKVKVFHVKESGASLEDVCEVTRFHVRILRPAFSPMGVVIQHISGLIQRIRKYHLRVHSCLLVFHCPTKEHLTLNIYLIPSNQGLVKAVEEEEREMGSVRINKPPGINTSLTLHGAYNLRVSCPATIIPEILLLQGNRPLNFFEVFVEQAESRFSIELTDQKNTLWTTSLRRGDCSRREDLQAGQHFVDKHELELIERGRMMESILDQLCHQTLINDEEYKIIMAEKTPQSQMRRLLYDVIYPGGRELKDALYRILEEKNPALMRDLKGKY</sequence>
<evidence type="ECO:0000313" key="17">
    <source>
        <dbReference type="Proteomes" id="UP001221898"/>
    </source>
</evidence>
<dbReference type="GO" id="GO:0006508">
    <property type="term" value="P:proteolysis"/>
    <property type="evidence" value="ECO:0007669"/>
    <property type="project" value="UniProtKB-KW"/>
</dbReference>
<keyword evidence="7" id="KW-0433">Leucine-rich repeat</keyword>
<dbReference type="Proteomes" id="UP001221898">
    <property type="component" value="Unassembled WGS sequence"/>
</dbReference>
<keyword evidence="8" id="KW-0645">Protease</keyword>
<keyword evidence="12" id="KW-1271">Inflammasome</keyword>
<dbReference type="GO" id="GO:0061702">
    <property type="term" value="C:canonical inflammasome complex"/>
    <property type="evidence" value="ECO:0007669"/>
    <property type="project" value="UniProtKB-SubCell"/>
</dbReference>
<protein>
    <recommendedName>
        <fullName evidence="18">NACHT, LRR and PYD domains-containing protein 1</fullName>
    </recommendedName>
</protein>
<evidence type="ECO:0008006" key="18">
    <source>
        <dbReference type="Google" id="ProtNLM"/>
    </source>
</evidence>
<keyword evidence="11" id="KW-0395">Inflammatory response</keyword>
<dbReference type="InterPro" id="IPR001611">
    <property type="entry name" value="Leu-rich_rpt"/>
</dbReference>
<evidence type="ECO:0000256" key="11">
    <source>
        <dbReference type="ARBA" id="ARBA00023198"/>
    </source>
</evidence>
<dbReference type="PANTHER" id="PTHR24106">
    <property type="entry name" value="NACHT, LRR AND CARD DOMAINS-CONTAINING"/>
    <property type="match status" value="1"/>
</dbReference>
<evidence type="ECO:0000256" key="2">
    <source>
        <dbReference type="ARBA" id="ARBA00004187"/>
    </source>
</evidence>
<dbReference type="Pfam" id="PF13553">
    <property type="entry name" value="FIIND"/>
    <property type="match status" value="1"/>
</dbReference>
<dbReference type="Pfam" id="PF23679">
    <property type="entry name" value="UPA-FIIND"/>
    <property type="match status" value="1"/>
</dbReference>
<dbReference type="Gene3D" id="3.80.10.10">
    <property type="entry name" value="Ribonuclease Inhibitor"/>
    <property type="match status" value="2"/>
</dbReference>
<dbReference type="PROSITE" id="PS50209">
    <property type="entry name" value="CARD"/>
    <property type="match status" value="1"/>
</dbReference>
<dbReference type="SMART" id="SM00368">
    <property type="entry name" value="LRR_RI"/>
    <property type="match status" value="5"/>
</dbReference>
<keyword evidence="17" id="KW-1185">Reference proteome</keyword>
<dbReference type="InterPro" id="IPR025307">
    <property type="entry name" value="FIIND_dom"/>
</dbReference>
<proteinExistence type="inferred from homology"/>
<dbReference type="GO" id="GO:0006954">
    <property type="term" value="P:inflammatory response"/>
    <property type="evidence" value="ECO:0007669"/>
    <property type="project" value="UniProtKB-KW"/>
</dbReference>
<dbReference type="InterPro" id="IPR051261">
    <property type="entry name" value="NLR"/>
</dbReference>
<keyword evidence="6" id="KW-1210">Necrosis</keyword>
<dbReference type="AlphaFoldDB" id="A0AAD7VX36"/>
<evidence type="ECO:0000256" key="8">
    <source>
        <dbReference type="ARBA" id="ARBA00022670"/>
    </source>
</evidence>
<dbReference type="InterPro" id="IPR011029">
    <property type="entry name" value="DEATH-like_dom_sf"/>
</dbReference>
<evidence type="ECO:0000256" key="7">
    <source>
        <dbReference type="ARBA" id="ARBA00022614"/>
    </source>
</evidence>
<evidence type="ECO:0000256" key="9">
    <source>
        <dbReference type="ARBA" id="ARBA00022737"/>
    </source>
</evidence>
<reference evidence="16" key="1">
    <citation type="journal article" date="2023" name="Science">
        <title>Genome structures resolve the early diversification of teleost fishes.</title>
        <authorList>
            <person name="Parey E."/>
            <person name="Louis A."/>
            <person name="Montfort J."/>
            <person name="Bouchez O."/>
            <person name="Roques C."/>
            <person name="Iampietro C."/>
            <person name="Lluch J."/>
            <person name="Castinel A."/>
            <person name="Donnadieu C."/>
            <person name="Desvignes T."/>
            <person name="Floi Bucao C."/>
            <person name="Jouanno E."/>
            <person name="Wen M."/>
            <person name="Mejri S."/>
            <person name="Dirks R."/>
            <person name="Jansen H."/>
            <person name="Henkel C."/>
            <person name="Chen W.J."/>
            <person name="Zahm M."/>
            <person name="Cabau C."/>
            <person name="Klopp C."/>
            <person name="Thompson A.W."/>
            <person name="Robinson-Rechavi M."/>
            <person name="Braasch I."/>
            <person name="Lecointre G."/>
            <person name="Bobe J."/>
            <person name="Postlethwait J.H."/>
            <person name="Berthelot C."/>
            <person name="Roest Crollius H."/>
            <person name="Guiguen Y."/>
        </authorList>
    </citation>
    <scope>NUCLEOTIDE SEQUENCE</scope>
    <source>
        <strain evidence="16">NC1722</strain>
    </source>
</reference>
<dbReference type="FunFam" id="3.80.10.10:FF:000714">
    <property type="entry name" value="Si:ch211-149a19.3"/>
    <property type="match status" value="1"/>
</dbReference>